<keyword evidence="5" id="KW-1185">Reference proteome</keyword>
<dbReference type="EC" id="2.7.7.65" evidence="1"/>
<dbReference type="Proteomes" id="UP000551327">
    <property type="component" value="Unassembled WGS sequence"/>
</dbReference>
<dbReference type="GO" id="GO:0043709">
    <property type="term" value="P:cell adhesion involved in single-species biofilm formation"/>
    <property type="evidence" value="ECO:0007669"/>
    <property type="project" value="TreeGrafter"/>
</dbReference>
<feature type="domain" description="GGDEF" evidence="3">
    <location>
        <begin position="187"/>
        <end position="322"/>
    </location>
</feature>
<comment type="catalytic activity">
    <reaction evidence="2">
        <text>2 GTP = 3',3'-c-di-GMP + 2 diphosphate</text>
        <dbReference type="Rhea" id="RHEA:24898"/>
        <dbReference type="ChEBI" id="CHEBI:33019"/>
        <dbReference type="ChEBI" id="CHEBI:37565"/>
        <dbReference type="ChEBI" id="CHEBI:58805"/>
        <dbReference type="EC" id="2.7.7.65"/>
    </reaction>
</comment>
<organism evidence="4 5">
    <name type="scientific">Novosphingobium piscinae</name>
    <dbReference type="NCBI Taxonomy" id="1507448"/>
    <lineage>
        <taxon>Bacteria</taxon>
        <taxon>Pseudomonadati</taxon>
        <taxon>Pseudomonadota</taxon>
        <taxon>Alphaproteobacteria</taxon>
        <taxon>Sphingomonadales</taxon>
        <taxon>Sphingomonadaceae</taxon>
        <taxon>Novosphingobium</taxon>
    </lineage>
</organism>
<dbReference type="InterPro" id="IPR043128">
    <property type="entry name" value="Rev_trsase/Diguanyl_cyclase"/>
</dbReference>
<name>A0A7X1FYX7_9SPHN</name>
<dbReference type="PROSITE" id="PS50887">
    <property type="entry name" value="GGDEF"/>
    <property type="match status" value="1"/>
</dbReference>
<comment type="caution">
    <text evidence="4">The sequence shown here is derived from an EMBL/GenBank/DDBJ whole genome shotgun (WGS) entry which is preliminary data.</text>
</comment>
<dbReference type="InterPro" id="IPR029787">
    <property type="entry name" value="Nucleotide_cyclase"/>
</dbReference>
<dbReference type="Pfam" id="PF00990">
    <property type="entry name" value="GGDEF"/>
    <property type="match status" value="1"/>
</dbReference>
<evidence type="ECO:0000313" key="4">
    <source>
        <dbReference type="EMBL" id="MBC2668912.1"/>
    </source>
</evidence>
<protein>
    <recommendedName>
        <fullName evidence="1">diguanylate cyclase</fullName>
        <ecNumber evidence="1">2.7.7.65</ecNumber>
    </recommendedName>
</protein>
<dbReference type="SMART" id="SM00267">
    <property type="entry name" value="GGDEF"/>
    <property type="match status" value="1"/>
</dbReference>
<evidence type="ECO:0000256" key="1">
    <source>
        <dbReference type="ARBA" id="ARBA00012528"/>
    </source>
</evidence>
<dbReference type="Gene3D" id="3.30.70.270">
    <property type="match status" value="1"/>
</dbReference>
<dbReference type="InterPro" id="IPR050469">
    <property type="entry name" value="Diguanylate_Cyclase"/>
</dbReference>
<proteinExistence type="predicted"/>
<dbReference type="NCBIfam" id="TIGR00254">
    <property type="entry name" value="GGDEF"/>
    <property type="match status" value="1"/>
</dbReference>
<gene>
    <name evidence="4" type="ORF">H7F53_07135</name>
</gene>
<dbReference type="PANTHER" id="PTHR45138:SF9">
    <property type="entry name" value="DIGUANYLATE CYCLASE DGCM-RELATED"/>
    <property type="match status" value="1"/>
</dbReference>
<reference evidence="4 5" key="1">
    <citation type="submission" date="2020-08" db="EMBL/GenBank/DDBJ databases">
        <title>The genome sequence of type strain Novosphingobium piscinae KCTC 42194.</title>
        <authorList>
            <person name="Liu Y."/>
        </authorList>
    </citation>
    <scope>NUCLEOTIDE SEQUENCE [LARGE SCALE GENOMIC DNA]</scope>
    <source>
        <strain evidence="4 5">KCTC 42194</strain>
    </source>
</reference>
<dbReference type="AlphaFoldDB" id="A0A7X1FYX7"/>
<dbReference type="CDD" id="cd01949">
    <property type="entry name" value="GGDEF"/>
    <property type="match status" value="1"/>
</dbReference>
<dbReference type="FunFam" id="3.30.70.270:FF:000001">
    <property type="entry name" value="Diguanylate cyclase domain protein"/>
    <property type="match status" value="1"/>
</dbReference>
<evidence type="ECO:0000313" key="5">
    <source>
        <dbReference type="Proteomes" id="UP000551327"/>
    </source>
</evidence>
<dbReference type="PANTHER" id="PTHR45138">
    <property type="entry name" value="REGULATORY COMPONENTS OF SENSORY TRANSDUCTION SYSTEM"/>
    <property type="match status" value="1"/>
</dbReference>
<dbReference type="GO" id="GO:0052621">
    <property type="term" value="F:diguanylate cyclase activity"/>
    <property type="evidence" value="ECO:0007669"/>
    <property type="project" value="UniProtKB-EC"/>
</dbReference>
<dbReference type="GO" id="GO:0005886">
    <property type="term" value="C:plasma membrane"/>
    <property type="evidence" value="ECO:0007669"/>
    <property type="project" value="TreeGrafter"/>
</dbReference>
<dbReference type="EMBL" id="JACLAX010000005">
    <property type="protein sequence ID" value="MBC2668912.1"/>
    <property type="molecule type" value="Genomic_DNA"/>
</dbReference>
<sequence>MTAFLARHGLRLSQSTLLAAYDCVTGNDPRLALAVAERDRAGEPISLDWLVGFRRGEGAQDELIAVTKLMERLERSLESFSHTTTAARSATNEYTLALRDQVDELQQGGDTGAMLADVLAIARTMIERTHEIERHMIRSEQETQALHRSLEETRRHAELDHLTGLPNRRAFEHRLDREVVAARAAGDPLCVAFCDIDRFKRINDTHGHDAGDRVLRAVACALNEISDERCHVARHGGEEFVVLFRGLALNEAYERLDETRDSLAERRMVNRATDVPFGKVTFSAGIANVFDYPQPREALKAADEALYVAKQDGRNRIVRATPQVRLISGPPKAA</sequence>
<evidence type="ECO:0000259" key="3">
    <source>
        <dbReference type="PROSITE" id="PS50887"/>
    </source>
</evidence>
<accession>A0A7X1FYX7</accession>
<dbReference type="GO" id="GO:1902201">
    <property type="term" value="P:negative regulation of bacterial-type flagellum-dependent cell motility"/>
    <property type="evidence" value="ECO:0007669"/>
    <property type="project" value="TreeGrafter"/>
</dbReference>
<evidence type="ECO:0000256" key="2">
    <source>
        <dbReference type="ARBA" id="ARBA00034247"/>
    </source>
</evidence>
<dbReference type="SUPFAM" id="SSF55073">
    <property type="entry name" value="Nucleotide cyclase"/>
    <property type="match status" value="1"/>
</dbReference>
<dbReference type="InterPro" id="IPR000160">
    <property type="entry name" value="GGDEF_dom"/>
</dbReference>